<comment type="caution">
    <text evidence="2">The sequence shown here is derived from an EMBL/GenBank/DDBJ whole genome shotgun (WGS) entry which is preliminary data.</text>
</comment>
<keyword evidence="1" id="KW-0732">Signal</keyword>
<organism evidence="2 3">
    <name type="scientific">Teratosphaeria destructans</name>
    <dbReference type="NCBI Taxonomy" id="418781"/>
    <lineage>
        <taxon>Eukaryota</taxon>
        <taxon>Fungi</taxon>
        <taxon>Dikarya</taxon>
        <taxon>Ascomycota</taxon>
        <taxon>Pezizomycotina</taxon>
        <taxon>Dothideomycetes</taxon>
        <taxon>Dothideomycetidae</taxon>
        <taxon>Mycosphaerellales</taxon>
        <taxon>Teratosphaeriaceae</taxon>
        <taxon>Teratosphaeria</taxon>
    </lineage>
</organism>
<dbReference type="EMBL" id="RIBY02001893">
    <property type="protein sequence ID" value="KAH9827275.1"/>
    <property type="molecule type" value="Genomic_DNA"/>
</dbReference>
<reference evidence="2 3" key="2">
    <citation type="journal article" date="2021" name="Curr. Genet.">
        <title>Genetic response to nitrogen starvation in the aggressive Eucalyptus foliar pathogen Teratosphaeria destructans.</title>
        <authorList>
            <person name="Havenga M."/>
            <person name="Wingfield B.D."/>
            <person name="Wingfield M.J."/>
            <person name="Dreyer L.L."/>
            <person name="Roets F."/>
            <person name="Aylward J."/>
        </authorList>
    </citation>
    <scope>NUCLEOTIDE SEQUENCE [LARGE SCALE GENOMIC DNA]</scope>
    <source>
        <strain evidence="2">CMW44962</strain>
    </source>
</reference>
<evidence type="ECO:0000313" key="2">
    <source>
        <dbReference type="EMBL" id="KAH9827275.1"/>
    </source>
</evidence>
<feature type="chain" id="PRO_5040881155" evidence="1">
    <location>
        <begin position="23"/>
        <end position="434"/>
    </location>
</feature>
<dbReference type="AlphaFoldDB" id="A0A9W7W2C5"/>
<keyword evidence="3" id="KW-1185">Reference proteome</keyword>
<sequence>MSGKSWAWRATYHEVLMLLARAAEHLDGMVLDTTRGIVFPRAVMIGPSNPDPRPVPAYMSAAPREENCVGAFDPPDLHYMHVITRGGFTTRQRLEAVAAYANWLEYKGRTERAEEVLTWGVDAAKMGLDRNVKAEEVMDDKTFVLKPEAVGSVTENLLTATTNLAIHRARNNDLASALPILLSVLRARRSAPVSPFPQPEPTESSPTPSSILAKIFQPSRFPPPPPSGDLPLIRSSEKPTCEESELMLYIGEILFATSPTASDAGLNWTRQAVAIAEANLQDLKSKPSSFTPETAAKCTQCLHTGLENWETMLRQLSSSTASTKDREGGRDAGWFEWRGWFGADGGGKGRVLEDTRRGVLEEELRRVEGVRERLMRDGIAEVIGRNAGSRGWGCEECLALRAGWLGRCWEGLRAACGMLCVLYGRWCDRGHMGG</sequence>
<gene>
    <name evidence="2" type="ORF">Tdes44962_MAKER09763</name>
</gene>
<proteinExistence type="predicted"/>
<dbReference type="OrthoDB" id="5408102at2759"/>
<feature type="signal peptide" evidence="1">
    <location>
        <begin position="1"/>
        <end position="22"/>
    </location>
</feature>
<evidence type="ECO:0000313" key="3">
    <source>
        <dbReference type="Proteomes" id="UP001138500"/>
    </source>
</evidence>
<name>A0A9W7W2C5_9PEZI</name>
<protein>
    <submittedName>
        <fullName evidence="2">Uncharacterized protein</fullName>
    </submittedName>
</protein>
<reference evidence="2 3" key="1">
    <citation type="journal article" date="2018" name="IMA Fungus">
        <title>IMA Genome-F 10: Nine draft genome sequences of Claviceps purpurea s.lat., including C. arundinis, C. humidiphila, and C. cf. spartinae, pseudomolecules for the pitch canker pathogen Fusarium circinatum, draft genome of Davidsoniella eucalypti, Grosmannia galeiformis, Quambalaria eucalypti, and Teratosphaeria destructans.</title>
        <authorList>
            <person name="Wingfield B.D."/>
            <person name="Liu M."/>
            <person name="Nguyen H.D."/>
            <person name="Lane F.A."/>
            <person name="Morgan S.W."/>
            <person name="De Vos L."/>
            <person name="Wilken P.M."/>
            <person name="Duong T.A."/>
            <person name="Aylward J."/>
            <person name="Coetzee M.P."/>
            <person name="Dadej K."/>
            <person name="De Beer Z.W."/>
            <person name="Findlay W."/>
            <person name="Havenga M."/>
            <person name="Kolarik M."/>
            <person name="Menzies J.G."/>
            <person name="Naidoo K."/>
            <person name="Pochopski O."/>
            <person name="Shoukouhi P."/>
            <person name="Santana Q.C."/>
            <person name="Seifert K.A."/>
            <person name="Soal N."/>
            <person name="Steenkamp E.T."/>
            <person name="Tatham C.T."/>
            <person name="van der Nest M.A."/>
            <person name="Wingfield M.J."/>
        </authorList>
    </citation>
    <scope>NUCLEOTIDE SEQUENCE [LARGE SCALE GENOMIC DNA]</scope>
    <source>
        <strain evidence="2">CMW44962</strain>
    </source>
</reference>
<evidence type="ECO:0000256" key="1">
    <source>
        <dbReference type="SAM" id="SignalP"/>
    </source>
</evidence>
<accession>A0A9W7W2C5</accession>
<dbReference type="Proteomes" id="UP001138500">
    <property type="component" value="Unassembled WGS sequence"/>
</dbReference>